<evidence type="ECO:0000313" key="2">
    <source>
        <dbReference type="EMBL" id="KAF1804080.1"/>
    </source>
</evidence>
<accession>A0A8H4F407</accession>
<name>A0A8H4F407_MUCCL</name>
<evidence type="ECO:0000313" key="3">
    <source>
        <dbReference type="Proteomes" id="UP000469890"/>
    </source>
</evidence>
<gene>
    <name evidence="2" type="ORF">FB192DRAFT_1470626</name>
</gene>
<comment type="caution">
    <text evidence="2">The sequence shown here is derived from an EMBL/GenBank/DDBJ whole genome shotgun (WGS) entry which is preliminary data.</text>
</comment>
<evidence type="ECO:0008006" key="4">
    <source>
        <dbReference type="Google" id="ProtNLM"/>
    </source>
</evidence>
<dbReference type="PANTHER" id="PTHR35617:SF3">
    <property type="entry name" value="CORE-BINDING (CB) DOMAIN-CONTAINING PROTEIN"/>
    <property type="match status" value="1"/>
</dbReference>
<dbReference type="Proteomes" id="UP000469890">
    <property type="component" value="Unassembled WGS sequence"/>
</dbReference>
<keyword evidence="1" id="KW-0238">DNA-binding</keyword>
<proteinExistence type="predicted"/>
<dbReference type="Gene3D" id="1.10.150.130">
    <property type="match status" value="1"/>
</dbReference>
<dbReference type="EMBL" id="JAAECE010000003">
    <property type="protein sequence ID" value="KAF1804080.1"/>
    <property type="molecule type" value="Genomic_DNA"/>
</dbReference>
<dbReference type="AlphaFoldDB" id="A0A8H4F407"/>
<sequence length="330" mass="36788">MACRFTAINLTDLIKDNETATHKNYDQVWKQWALWCHSHGQSAVEYNPFLRVVEYLVLTEALAYATLNNIRSAIASVSRVIYSTKPPLASHPAILGFLKAKQRRFLKLPNIHEEAFDIQMITNHVLSWGPTAALPVAKLQLKALYLLTVATMWRPRSDLGKLQFRDLSITTAGLTVIARHPKEGKPKTSKVGGRVANCETCPVATMEEFIKKTTHLRSTLAPDHTLFLANLESANSINASSTKAVLLGIPKDTVKVYANWSLNASTFEKYYFKPSNQHARGAEINTKTFGTATENRTTSGVGVERGLEAYNHILRLRFGNVTILICSLLH</sequence>
<dbReference type="PANTHER" id="PTHR35617">
    <property type="entry name" value="PHAGE_INTEGRASE DOMAIN-CONTAINING PROTEIN"/>
    <property type="match status" value="1"/>
</dbReference>
<evidence type="ECO:0000256" key="1">
    <source>
        <dbReference type="ARBA" id="ARBA00023125"/>
    </source>
</evidence>
<dbReference type="InterPro" id="IPR010998">
    <property type="entry name" value="Integrase_recombinase_N"/>
</dbReference>
<protein>
    <recommendedName>
        <fullName evidence="4">Core-binding (CB) domain-containing protein</fullName>
    </recommendedName>
</protein>
<reference evidence="2 3" key="1">
    <citation type="submission" date="2019-09" db="EMBL/GenBank/DDBJ databases">
        <authorList>
            <consortium name="DOE Joint Genome Institute"/>
            <person name="Mondo S.J."/>
            <person name="Navarro-Mendoza M.I."/>
            <person name="Perez-Arques C."/>
            <person name="Panchal S."/>
            <person name="Nicolas F.E."/>
            <person name="Ganguly P."/>
            <person name="Pangilinan J."/>
            <person name="Grigoriev I."/>
            <person name="Heitman J."/>
            <person name="Sanya K."/>
            <person name="Garre V."/>
        </authorList>
    </citation>
    <scope>NUCLEOTIDE SEQUENCE [LARGE SCALE GENOMIC DNA]</scope>
    <source>
        <strain evidence="2 3">MU402</strain>
    </source>
</reference>
<dbReference type="SUPFAM" id="SSF47823">
    <property type="entry name" value="lambda integrase-like, N-terminal domain"/>
    <property type="match status" value="1"/>
</dbReference>
<dbReference type="GO" id="GO:0003677">
    <property type="term" value="F:DNA binding"/>
    <property type="evidence" value="ECO:0007669"/>
    <property type="project" value="UniProtKB-KW"/>
</dbReference>
<organism evidence="2 3">
    <name type="scientific">Mucor circinelloides f. lusitanicus</name>
    <name type="common">Mucor racemosus var. lusitanicus</name>
    <dbReference type="NCBI Taxonomy" id="29924"/>
    <lineage>
        <taxon>Eukaryota</taxon>
        <taxon>Fungi</taxon>
        <taxon>Fungi incertae sedis</taxon>
        <taxon>Mucoromycota</taxon>
        <taxon>Mucoromycotina</taxon>
        <taxon>Mucoromycetes</taxon>
        <taxon>Mucorales</taxon>
        <taxon>Mucorineae</taxon>
        <taxon>Mucoraceae</taxon>
        <taxon>Mucor</taxon>
    </lineage>
</organism>